<name>A0A154L3U7_9PROT</name>
<accession>A0A154L3U7</accession>
<comment type="caution">
    <text evidence="2">The sequence shown here is derived from an EMBL/GenBank/DDBJ whole genome shotgun (WGS) entry which is preliminary data.</text>
</comment>
<dbReference type="PANTHER" id="PTHR33546">
    <property type="entry name" value="LARGE, MULTIFUNCTIONAL SECRETED PROTEIN-RELATED"/>
    <property type="match status" value="1"/>
</dbReference>
<protein>
    <submittedName>
        <fullName evidence="2">Sorbosone dehydrogenase</fullName>
    </submittedName>
</protein>
<reference evidence="2 3" key="1">
    <citation type="submission" date="2015-12" db="EMBL/GenBank/DDBJ databases">
        <title>Genome sequence of Thalassospira lucentensis MCCC 1A02072.</title>
        <authorList>
            <person name="Lu L."/>
            <person name="Lai Q."/>
            <person name="Shao Z."/>
            <person name="Qian P."/>
        </authorList>
    </citation>
    <scope>NUCLEOTIDE SEQUENCE [LARGE SCALE GENOMIC DNA]</scope>
    <source>
        <strain evidence="2 3">MCCC 1A02072</strain>
    </source>
</reference>
<dbReference type="PANTHER" id="PTHR33546:SF1">
    <property type="entry name" value="LARGE, MULTIFUNCTIONAL SECRETED PROTEIN"/>
    <property type="match status" value="1"/>
</dbReference>
<dbReference type="AlphaFoldDB" id="A0A154L3U7"/>
<evidence type="ECO:0000313" key="2">
    <source>
        <dbReference type="EMBL" id="KZB63503.1"/>
    </source>
</evidence>
<gene>
    <name evidence="2" type="ORF">AUP42_20805</name>
</gene>
<dbReference type="InterPro" id="IPR011041">
    <property type="entry name" value="Quinoprot_gluc/sorb_DH_b-prop"/>
</dbReference>
<dbReference type="Gene3D" id="2.120.10.30">
    <property type="entry name" value="TolB, C-terminal domain"/>
    <property type="match status" value="1"/>
</dbReference>
<sequence length="387" mass="42123">MQNQNCPARYRQPSLTVRWAGHFCFWLGFCALAITGISAPVIAQELPAQTQKAMSLLRPESGYRLELFAPVNNARSIAVAPELKGIFVGTRGPNLYFVRDADGDGKGEEVNLIADDFKMANGIAYKPGTLFVADQHRVVSYDLSNFDGSVLGRPRILFTNLPDKRHHGWRYVALSPDQSRLFIAVGAPCNICRVSGLEGTIISMPISGGAPKIYASGIRNSVGLTFHPDTGDLWFTDNGGDNLGDDVPREELNHAPAEGLFYGYPWYAGNDTLSPQFADETPPAEVTFPAFTFNAHNAALGLTFDDGDALVALHGSWNRTIPDGYKVVRVEFRNGEPVATNPFLDGFLRSNGEVVGRPVDVKHYIDGSILVSDDHASAVWRLVPTGG</sequence>
<organism evidence="2 3">
    <name type="scientific">Thalassospira lucentensis</name>
    <dbReference type="NCBI Taxonomy" id="168935"/>
    <lineage>
        <taxon>Bacteria</taxon>
        <taxon>Pseudomonadati</taxon>
        <taxon>Pseudomonadota</taxon>
        <taxon>Alphaproteobacteria</taxon>
        <taxon>Rhodospirillales</taxon>
        <taxon>Thalassospiraceae</taxon>
        <taxon>Thalassospira</taxon>
    </lineage>
</organism>
<dbReference type="InterPro" id="IPR054539">
    <property type="entry name" value="Beta-prop_PDH"/>
</dbReference>
<dbReference type="OrthoDB" id="9770043at2"/>
<dbReference type="Pfam" id="PF22807">
    <property type="entry name" value="TrAA12"/>
    <property type="match status" value="2"/>
</dbReference>
<dbReference type="InterPro" id="IPR011042">
    <property type="entry name" value="6-blade_b-propeller_TolB-like"/>
</dbReference>
<feature type="domain" description="Pyrroloquinoline quinone-dependent pyranose dehydrogenase beta-propeller" evidence="1">
    <location>
        <begin position="276"/>
        <end position="340"/>
    </location>
</feature>
<dbReference type="SUPFAM" id="SSF50952">
    <property type="entry name" value="Soluble quinoprotein glucose dehydrogenase"/>
    <property type="match status" value="1"/>
</dbReference>
<dbReference type="EMBL" id="LPVY01000014">
    <property type="protein sequence ID" value="KZB63503.1"/>
    <property type="molecule type" value="Genomic_DNA"/>
</dbReference>
<dbReference type="Proteomes" id="UP000076335">
    <property type="component" value="Unassembled WGS sequence"/>
</dbReference>
<evidence type="ECO:0000259" key="1">
    <source>
        <dbReference type="Pfam" id="PF22807"/>
    </source>
</evidence>
<feature type="domain" description="Pyrroloquinoline quinone-dependent pyranose dehydrogenase beta-propeller" evidence="1">
    <location>
        <begin position="106"/>
        <end position="262"/>
    </location>
</feature>
<evidence type="ECO:0000313" key="3">
    <source>
        <dbReference type="Proteomes" id="UP000076335"/>
    </source>
</evidence>
<proteinExistence type="predicted"/>